<dbReference type="Proteomes" id="UP000515663">
    <property type="component" value="Chromosome"/>
</dbReference>
<name>A0A7D7LRL9_9ACTN</name>
<dbReference type="Pfam" id="PF22554">
    <property type="entry name" value="Chap-C"/>
    <property type="match status" value="1"/>
</dbReference>
<proteinExistence type="predicted"/>
<dbReference type="KEGG" id="gji:H1R19_00345"/>
<organism evidence="4 5">
    <name type="scientific">Gordonia jinghuaiqii</name>
    <dbReference type="NCBI Taxonomy" id="2758710"/>
    <lineage>
        <taxon>Bacteria</taxon>
        <taxon>Bacillati</taxon>
        <taxon>Actinomycetota</taxon>
        <taxon>Actinomycetes</taxon>
        <taxon>Mycobacteriales</taxon>
        <taxon>Gordoniaceae</taxon>
        <taxon>Gordonia</taxon>
    </lineage>
</organism>
<dbReference type="InterPro" id="IPR054344">
    <property type="entry name" value="TY-Chap_N"/>
</dbReference>
<accession>A0A7D7LRL9</accession>
<evidence type="ECO:0000313" key="4">
    <source>
        <dbReference type="EMBL" id="QMT01703.1"/>
    </source>
</evidence>
<dbReference type="AlphaFoldDB" id="A0A7D7LRL9"/>
<evidence type="ECO:0000313" key="5">
    <source>
        <dbReference type="Proteomes" id="UP000515663"/>
    </source>
</evidence>
<gene>
    <name evidence="4" type="ORF">H1R19_00345</name>
</gene>
<keyword evidence="5" id="KW-1185">Reference proteome</keyword>
<feature type="compositionally biased region" description="Basic and acidic residues" evidence="1">
    <location>
        <begin position="153"/>
        <end position="168"/>
    </location>
</feature>
<dbReference type="RefSeq" id="WP_188330662.1">
    <property type="nucleotide sequence ID" value="NZ_CP059491.1"/>
</dbReference>
<dbReference type="EMBL" id="CP059491">
    <property type="protein sequence ID" value="QMT01703.1"/>
    <property type="molecule type" value="Genomic_DNA"/>
</dbReference>
<evidence type="ECO:0000256" key="1">
    <source>
        <dbReference type="SAM" id="MobiDB-lite"/>
    </source>
</evidence>
<feature type="region of interest" description="Disordered" evidence="1">
    <location>
        <begin position="141"/>
        <end position="185"/>
    </location>
</feature>
<evidence type="ECO:0000259" key="2">
    <source>
        <dbReference type="Pfam" id="PF22552"/>
    </source>
</evidence>
<sequence>MSPDFDAVLEAAWRDFADTLSTRVPELVRGQSLAIVEAAAGGRRRRMTFAVAGQTGQPDRLRCTISAGDLTWTDKDRWMRQATYIVDRGWCRLEGRSAFCYEVDPTRFDDLADAAVRALREVWGVIHPSFVSIGDPSFARHHSASGAADTDAPGEHDRPGEFGARDETTAPENTTAENTTAENTTAETVRFASLAGPVDAPVEGGVVPRSKDHLVELVRAAMAATGRPVVVSPRKAIYLRSSGTSLLRPTRDARALEIVTILSSVVPAPSLLGMIVSEFSPRWPEVAVVVRNGLVYAQRRLDVAVFNPANLDAALRRWDDFAASARPQMIYRLDVDKKLKLDHRRRGDRLPGALLGLLRVHQKPDSKLSPNTVLIACRHDPARVHEFFDICAAEMREWMDNLLTARKAELGDEEIALCEAEHRAYARVARLLLSAMDLVGDASSGPSAEA</sequence>
<feature type="domain" description="TY-Chap C-terminal" evidence="3">
    <location>
        <begin position="348"/>
        <end position="439"/>
    </location>
</feature>
<evidence type="ECO:0000259" key="3">
    <source>
        <dbReference type="Pfam" id="PF22554"/>
    </source>
</evidence>
<reference evidence="5" key="1">
    <citation type="submission" date="2020-07" db="EMBL/GenBank/DDBJ databases">
        <title>novel species isolated from the respiratory tract of Marmot.</title>
        <authorList>
            <person name="Zhang G."/>
        </authorList>
    </citation>
    <scope>NUCLEOTIDE SEQUENCE [LARGE SCALE GENOMIC DNA]</scope>
    <source>
        <strain evidence="5">686</strain>
    </source>
</reference>
<dbReference type="InterPro" id="IPR054342">
    <property type="entry name" value="TY-Chap_C"/>
</dbReference>
<dbReference type="Pfam" id="PF22552">
    <property type="entry name" value="TY-Chap3"/>
    <property type="match status" value="1"/>
</dbReference>
<feature type="compositionally biased region" description="Low complexity" evidence="1">
    <location>
        <begin position="170"/>
        <end position="185"/>
    </location>
</feature>
<protein>
    <submittedName>
        <fullName evidence="4">Uncharacterized protein</fullName>
    </submittedName>
</protein>
<feature type="domain" description="TY-Chap N-terminal" evidence="2">
    <location>
        <begin position="12"/>
        <end position="131"/>
    </location>
</feature>